<dbReference type="InterPro" id="IPR036188">
    <property type="entry name" value="FAD/NAD-bd_sf"/>
</dbReference>
<organism evidence="7 8">
    <name type="scientific">Shinella yambaruensis</name>
    <dbReference type="NCBI Taxonomy" id="415996"/>
    <lineage>
        <taxon>Bacteria</taxon>
        <taxon>Pseudomonadati</taxon>
        <taxon>Pseudomonadota</taxon>
        <taxon>Alphaproteobacteria</taxon>
        <taxon>Hyphomicrobiales</taxon>
        <taxon>Rhizobiaceae</taxon>
        <taxon>Shinella</taxon>
    </lineage>
</organism>
<proteinExistence type="inferred from homology"/>
<evidence type="ECO:0000256" key="3">
    <source>
        <dbReference type="ARBA" id="ARBA00022827"/>
    </source>
</evidence>
<dbReference type="Pfam" id="PF00732">
    <property type="entry name" value="GMC_oxred_N"/>
    <property type="match status" value="1"/>
</dbReference>
<dbReference type="EMBL" id="BSOP01000039">
    <property type="protein sequence ID" value="GLR53504.1"/>
    <property type="molecule type" value="Genomic_DNA"/>
</dbReference>
<evidence type="ECO:0000259" key="5">
    <source>
        <dbReference type="Pfam" id="PF00732"/>
    </source>
</evidence>
<evidence type="ECO:0000256" key="1">
    <source>
        <dbReference type="ARBA" id="ARBA00010790"/>
    </source>
</evidence>
<dbReference type="Pfam" id="PF05199">
    <property type="entry name" value="GMC_oxred_C"/>
    <property type="match status" value="1"/>
</dbReference>
<accession>A0ABQ5ZKZ9</accession>
<keyword evidence="2" id="KW-0285">Flavoprotein</keyword>
<evidence type="ECO:0000256" key="4">
    <source>
        <dbReference type="ARBA" id="ARBA00023002"/>
    </source>
</evidence>
<evidence type="ECO:0000259" key="6">
    <source>
        <dbReference type="Pfam" id="PF05199"/>
    </source>
</evidence>
<dbReference type="PANTHER" id="PTHR46056">
    <property type="entry name" value="LONG-CHAIN-ALCOHOL OXIDASE"/>
    <property type="match status" value="1"/>
</dbReference>
<evidence type="ECO:0000313" key="8">
    <source>
        <dbReference type="Proteomes" id="UP001156702"/>
    </source>
</evidence>
<feature type="domain" description="Glucose-methanol-choline oxidoreductase N-terminal" evidence="5">
    <location>
        <begin position="192"/>
        <end position="313"/>
    </location>
</feature>
<dbReference type="PRINTS" id="PR00411">
    <property type="entry name" value="PNDRDTASEI"/>
</dbReference>
<dbReference type="InterPro" id="IPR007867">
    <property type="entry name" value="GMC_OxRtase_C"/>
</dbReference>
<feature type="domain" description="Glucose-methanol-choline oxidoreductase C-terminal" evidence="6">
    <location>
        <begin position="406"/>
        <end position="524"/>
    </location>
</feature>
<evidence type="ECO:0000256" key="2">
    <source>
        <dbReference type="ARBA" id="ARBA00022630"/>
    </source>
</evidence>
<dbReference type="Pfam" id="PF13450">
    <property type="entry name" value="NAD_binding_8"/>
    <property type="match status" value="1"/>
</dbReference>
<dbReference type="SUPFAM" id="SSF51905">
    <property type="entry name" value="FAD/NAD(P)-binding domain"/>
    <property type="match status" value="1"/>
</dbReference>
<dbReference type="PANTHER" id="PTHR46056:SF12">
    <property type="entry name" value="LONG-CHAIN-ALCOHOL OXIDASE"/>
    <property type="match status" value="1"/>
</dbReference>
<evidence type="ECO:0000313" key="7">
    <source>
        <dbReference type="EMBL" id="GLR53504.1"/>
    </source>
</evidence>
<dbReference type="SUPFAM" id="SSF54373">
    <property type="entry name" value="FAD-linked reductases, C-terminal domain"/>
    <property type="match status" value="1"/>
</dbReference>
<protein>
    <submittedName>
        <fullName evidence="7">Choline dehydrogenase</fullName>
    </submittedName>
</protein>
<reference evidence="8" key="1">
    <citation type="journal article" date="2019" name="Int. J. Syst. Evol. Microbiol.">
        <title>The Global Catalogue of Microorganisms (GCM) 10K type strain sequencing project: providing services to taxonomists for standard genome sequencing and annotation.</title>
        <authorList>
            <consortium name="The Broad Institute Genomics Platform"/>
            <consortium name="The Broad Institute Genome Sequencing Center for Infectious Disease"/>
            <person name="Wu L."/>
            <person name="Ma J."/>
        </authorList>
    </citation>
    <scope>NUCLEOTIDE SEQUENCE [LARGE SCALE GENOMIC DNA]</scope>
    <source>
        <strain evidence="8">NBRC 102122</strain>
    </source>
</reference>
<dbReference type="Proteomes" id="UP001156702">
    <property type="component" value="Unassembled WGS sequence"/>
</dbReference>
<dbReference type="RefSeq" id="WP_244769736.1">
    <property type="nucleotide sequence ID" value="NZ_BSOP01000039.1"/>
</dbReference>
<name>A0ABQ5ZKZ9_9HYPH</name>
<sequence length="542" mass="59701">MAETLKPIDCDVLVVGSGPSGAVFAKRAAEAGMRVVCLEQGDWVDYSKAISDKPGFELTASRDWQYVPTKREKSGDYPIAVEDSDIIPLYWNGVGGSSISWAANWMRNLPSDFRVRTLDGVADDWPISYEDLMPHYARTEREFVVSGVAGDPMYPGQDELLPPVDLTRAGRLVAAAQNRLGWHWWPGTNAIATVPRNGMEPCQQRTACMWGCVEKAKASTDRTHWPALISQGVRLVTNARVIRIELDRQGLARGAVYIDRTTGREHLAKAAIVVIAANGIGTPRLLLSSRVPGKEDGIANSSGLVGKRLMLHPTAAVVGLFDQPLESYRGAWGQVAYTLQFYETSKDRDFVRGSKWSLQPTGSPAQIARRWPWGDENQLWGETFHEEFARRFGRSVSWGIICEDLPDTENRVELDEAAPDDTGMPGVEIHYKTGENSRRMLKFMAERARESLIEAGAYRTVTAPQSRESGWHILGTAKMGDDPKDSVVDRYGRAHDVANLFIVDGSVWPTSAGVNPTATIAAFASWSAAHVVANRASQRMAS</sequence>
<keyword evidence="8" id="KW-1185">Reference proteome</keyword>
<gene>
    <name evidence="7" type="ORF">GCM10007923_47190</name>
</gene>
<keyword evidence="4" id="KW-0560">Oxidoreductase</keyword>
<dbReference type="InterPro" id="IPR000172">
    <property type="entry name" value="GMC_OxRdtase_N"/>
</dbReference>
<dbReference type="Gene3D" id="3.50.50.60">
    <property type="entry name" value="FAD/NAD(P)-binding domain"/>
    <property type="match status" value="2"/>
</dbReference>
<comment type="similarity">
    <text evidence="1">Belongs to the GMC oxidoreductase family.</text>
</comment>
<keyword evidence="3" id="KW-0274">FAD</keyword>
<comment type="caution">
    <text evidence="7">The sequence shown here is derived from an EMBL/GenBank/DDBJ whole genome shotgun (WGS) entry which is preliminary data.</text>
</comment>